<dbReference type="InterPro" id="IPR029063">
    <property type="entry name" value="SAM-dependent_MTases_sf"/>
</dbReference>
<dbReference type="InterPro" id="IPR003356">
    <property type="entry name" value="DNA_methylase_A-5"/>
</dbReference>
<sequence length="959" mass="109295">MQELPENKTGHEKPINDSIRNVISSAFLQVGYSERMILYDVGFVGEGGHPHKADMVAYSSSLRQDADTAVISVKGTENTEEIQFDSEISPFRALATPIIVLAEYRAIRGMDEPRVIVVGLCKDAATFDREKAKSKIIPFSRFEEYLRNNQQFFTPRRLEKAKLVPEQLTLFDVAPNLIKKALQIADKELVDRFEKGVGEVIEFTSDEYKQRVINAAISVLGARILRDRLKENWPLSSGTIEFLSFAKNFLPGYFDISNKIAERLDPLLNRLHSAFDFSQVSLDMVGKFYASAFVTKELRDKWGIHYTKSFLARTLLRRMPIEELPPDKRILADPTCGSGSLLTAGYERLADATYLRIPQNERHQRLVGTIFGNDRDQFAAEITRMTLMLFHPPHKNNWKVTQFDAEKDSFGRKWTKEIKVTPTIIVANPPFGGKGGGASTSVKPRTRHQLDRSALILNHCLNILPENGLLGIILTETVLDQQLVKTTRHRVLKECQIIEQWDIPVGWFDNVTRPAMAWVLRKTAPSSKTVYIRSLSDVPSLGREAKLHGTIQIDFANPPEHLVPTVFDDILSKIETSPNCIEDYYVVKNGLQALKAKIKDEKSNTTYPWSGNAKGTDPHSDFSDGRRGWLELIDDNLRKGRKRPDLRKHLENNEPMVMLRANRKAPWNYKWSSVALIDITDNSRKVVAPSASYHVTFSKSNNNIDKTNNVYALWAILNHFLASLWFHERQRVQTIPTKNYKGFPLPKVWNIKDIKLLASIAKELIRKKRKNDSKPLLDPQDSPKIKEMVKIIDDIIYQMYEIKEGERRRIEEWFGEEQRPLLVDIEQTKKAAPKSNIGSGIIYDEPEWETTCETLELHFEKNRIRLTIDGLTDYSEGLGSAEDGIWLKIIPAMPGWLLEKGAVGWVEITTDSAKKLNRSPEKYVLGFCLHKNAYKTQDEIDKGLLLAPNAEMKKAETNG</sequence>
<dbReference type="SUPFAM" id="SSF53335">
    <property type="entry name" value="S-adenosyl-L-methionine-dependent methyltransferases"/>
    <property type="match status" value="1"/>
</dbReference>
<protein>
    <recommendedName>
        <fullName evidence="2">site-specific DNA-methyltransferase (adenine-specific)</fullName>
        <ecNumber evidence="2">2.1.1.72</ecNumber>
    </recommendedName>
</protein>
<evidence type="ECO:0000313" key="8">
    <source>
        <dbReference type="EMBL" id="MBC8431532.1"/>
    </source>
</evidence>
<keyword evidence="4" id="KW-0808">Transferase</keyword>
<name>A0A8J6P1R2_9BACT</name>
<dbReference type="PANTHER" id="PTHR33841">
    <property type="entry name" value="DNA METHYLTRANSFERASE YEEA-RELATED"/>
    <property type="match status" value="1"/>
</dbReference>
<dbReference type="PRINTS" id="PR00507">
    <property type="entry name" value="N12N6MTFRASE"/>
</dbReference>
<reference evidence="8 9" key="1">
    <citation type="submission" date="2020-08" db="EMBL/GenBank/DDBJ databases">
        <title>Bridging the membrane lipid divide: bacteria of the FCB group superphylum have the potential to synthesize archaeal ether lipids.</title>
        <authorList>
            <person name="Villanueva L."/>
            <person name="Von Meijenfeldt F.A.B."/>
            <person name="Westbye A.B."/>
            <person name="Yadav S."/>
            <person name="Hopmans E.C."/>
            <person name="Dutilh B.E."/>
            <person name="Sinninghe Damste J.S."/>
        </authorList>
    </citation>
    <scope>NUCLEOTIDE SEQUENCE [LARGE SCALE GENOMIC DNA]</scope>
    <source>
        <strain evidence="8">NIOZ-UU17</strain>
    </source>
</reference>
<dbReference type="Proteomes" id="UP000605201">
    <property type="component" value="Unassembled WGS sequence"/>
</dbReference>
<dbReference type="GO" id="GO:0008170">
    <property type="term" value="F:N-methyltransferase activity"/>
    <property type="evidence" value="ECO:0007669"/>
    <property type="project" value="InterPro"/>
</dbReference>
<evidence type="ECO:0000256" key="2">
    <source>
        <dbReference type="ARBA" id="ARBA00011900"/>
    </source>
</evidence>
<accession>A0A8J6P1R2</accession>
<feature type="domain" description="DNA methylase adenine-specific" evidence="7">
    <location>
        <begin position="297"/>
        <end position="531"/>
    </location>
</feature>
<dbReference type="Gene3D" id="3.40.50.150">
    <property type="entry name" value="Vaccinia Virus protein VP39"/>
    <property type="match status" value="1"/>
</dbReference>
<evidence type="ECO:0000313" key="9">
    <source>
        <dbReference type="Proteomes" id="UP000605201"/>
    </source>
</evidence>
<keyword evidence="3 8" id="KW-0489">Methyltransferase</keyword>
<dbReference type="PANTHER" id="PTHR33841:SF1">
    <property type="entry name" value="DNA METHYLTRANSFERASE A"/>
    <property type="match status" value="1"/>
</dbReference>
<dbReference type="AlphaFoldDB" id="A0A8J6P1R2"/>
<proteinExistence type="inferred from homology"/>
<gene>
    <name evidence="8" type="ORF">H8D96_06395</name>
</gene>
<evidence type="ECO:0000256" key="1">
    <source>
        <dbReference type="ARBA" id="ARBA00006594"/>
    </source>
</evidence>
<keyword evidence="5" id="KW-0680">Restriction system</keyword>
<organism evidence="8 9">
    <name type="scientific">Candidatus Desulfatibia vada</name>
    <dbReference type="NCBI Taxonomy" id="2841696"/>
    <lineage>
        <taxon>Bacteria</taxon>
        <taxon>Pseudomonadati</taxon>
        <taxon>Thermodesulfobacteriota</taxon>
        <taxon>Desulfobacteria</taxon>
        <taxon>Desulfobacterales</taxon>
        <taxon>Desulfobacterales incertae sedis</taxon>
        <taxon>Candidatus Desulfatibia</taxon>
    </lineage>
</organism>
<dbReference type="GO" id="GO:0003677">
    <property type="term" value="F:DNA binding"/>
    <property type="evidence" value="ECO:0007669"/>
    <property type="project" value="InterPro"/>
</dbReference>
<comment type="catalytic activity">
    <reaction evidence="6">
        <text>a 2'-deoxyadenosine in DNA + S-adenosyl-L-methionine = an N(6)-methyl-2'-deoxyadenosine in DNA + S-adenosyl-L-homocysteine + H(+)</text>
        <dbReference type="Rhea" id="RHEA:15197"/>
        <dbReference type="Rhea" id="RHEA-COMP:12418"/>
        <dbReference type="Rhea" id="RHEA-COMP:12419"/>
        <dbReference type="ChEBI" id="CHEBI:15378"/>
        <dbReference type="ChEBI" id="CHEBI:57856"/>
        <dbReference type="ChEBI" id="CHEBI:59789"/>
        <dbReference type="ChEBI" id="CHEBI:90615"/>
        <dbReference type="ChEBI" id="CHEBI:90616"/>
        <dbReference type="EC" id="2.1.1.72"/>
    </reaction>
</comment>
<evidence type="ECO:0000256" key="6">
    <source>
        <dbReference type="ARBA" id="ARBA00047942"/>
    </source>
</evidence>
<evidence type="ECO:0000259" key="7">
    <source>
        <dbReference type="Pfam" id="PF02384"/>
    </source>
</evidence>
<dbReference type="GO" id="GO:0009007">
    <property type="term" value="F:site-specific DNA-methyltransferase (adenine-specific) activity"/>
    <property type="evidence" value="ECO:0007669"/>
    <property type="project" value="UniProtKB-EC"/>
</dbReference>
<evidence type="ECO:0000256" key="5">
    <source>
        <dbReference type="ARBA" id="ARBA00022747"/>
    </source>
</evidence>
<evidence type="ECO:0000256" key="4">
    <source>
        <dbReference type="ARBA" id="ARBA00022679"/>
    </source>
</evidence>
<dbReference type="PROSITE" id="PS00092">
    <property type="entry name" value="N6_MTASE"/>
    <property type="match status" value="1"/>
</dbReference>
<comment type="similarity">
    <text evidence="1">Belongs to the N(4)/N(6)-methyltransferase family.</text>
</comment>
<dbReference type="GO" id="GO:0032259">
    <property type="term" value="P:methylation"/>
    <property type="evidence" value="ECO:0007669"/>
    <property type="project" value="UniProtKB-KW"/>
</dbReference>
<dbReference type="EC" id="2.1.1.72" evidence="2"/>
<dbReference type="InterPro" id="IPR050953">
    <property type="entry name" value="N4_N6_ade-DNA_methylase"/>
</dbReference>
<dbReference type="EMBL" id="JACNIG010000153">
    <property type="protein sequence ID" value="MBC8431532.1"/>
    <property type="molecule type" value="Genomic_DNA"/>
</dbReference>
<dbReference type="GO" id="GO:0009307">
    <property type="term" value="P:DNA restriction-modification system"/>
    <property type="evidence" value="ECO:0007669"/>
    <property type="project" value="UniProtKB-KW"/>
</dbReference>
<dbReference type="InterPro" id="IPR002052">
    <property type="entry name" value="DNA_methylase_N6_adenine_CS"/>
</dbReference>
<dbReference type="Pfam" id="PF02384">
    <property type="entry name" value="N6_Mtase"/>
    <property type="match status" value="1"/>
</dbReference>
<evidence type="ECO:0000256" key="3">
    <source>
        <dbReference type="ARBA" id="ARBA00022603"/>
    </source>
</evidence>
<comment type="caution">
    <text evidence="8">The sequence shown here is derived from an EMBL/GenBank/DDBJ whole genome shotgun (WGS) entry which is preliminary data.</text>
</comment>